<name>A0A242MID6_CABSO</name>
<evidence type="ECO:0000313" key="2">
    <source>
        <dbReference type="Proteomes" id="UP000195221"/>
    </source>
</evidence>
<dbReference type="Proteomes" id="UP000195221">
    <property type="component" value="Unassembled WGS sequence"/>
</dbReference>
<accession>A0A242MID6</accession>
<proteinExistence type="predicted"/>
<dbReference type="EMBL" id="NBTZ01000103">
    <property type="protein sequence ID" value="OTP70916.1"/>
    <property type="molecule type" value="Genomic_DNA"/>
</dbReference>
<protein>
    <submittedName>
        <fullName evidence="1">Spermidine synthase</fullName>
    </submittedName>
</protein>
<reference evidence="1 2" key="1">
    <citation type="submission" date="2017-03" db="EMBL/GenBank/DDBJ databases">
        <title>Genome analysis of strain PAMC 26577.</title>
        <authorList>
            <person name="Oh H.-M."/>
            <person name="Yang J.-A."/>
        </authorList>
    </citation>
    <scope>NUCLEOTIDE SEQUENCE [LARGE SCALE GENOMIC DNA]</scope>
    <source>
        <strain evidence="1 2">PAMC 26577</strain>
    </source>
</reference>
<dbReference type="AlphaFoldDB" id="A0A242MID6"/>
<gene>
    <name evidence="1" type="ORF">PAMC26577_25600</name>
</gene>
<organism evidence="1 2">
    <name type="scientific">Caballeronia sordidicola</name>
    <name type="common">Burkholderia sordidicola</name>
    <dbReference type="NCBI Taxonomy" id="196367"/>
    <lineage>
        <taxon>Bacteria</taxon>
        <taxon>Pseudomonadati</taxon>
        <taxon>Pseudomonadota</taxon>
        <taxon>Betaproteobacteria</taxon>
        <taxon>Burkholderiales</taxon>
        <taxon>Burkholderiaceae</taxon>
        <taxon>Caballeronia</taxon>
    </lineage>
</organism>
<evidence type="ECO:0000313" key="1">
    <source>
        <dbReference type="EMBL" id="OTP70916.1"/>
    </source>
</evidence>
<comment type="caution">
    <text evidence="1">The sequence shown here is derived from an EMBL/GenBank/DDBJ whole genome shotgun (WGS) entry which is preliminary data.</text>
</comment>
<sequence length="31" mass="3750">MRSWGTFRHEPAVYEEQHIRSLQFDPFAVQS</sequence>